<gene>
    <name evidence="1" type="ORF">Q2T42_11275</name>
</gene>
<dbReference type="RefSeq" id="WP_190651811.1">
    <property type="nucleotide sequence ID" value="NZ_CP130144.1"/>
</dbReference>
<dbReference type="AlphaFoldDB" id="A0AA96X204"/>
<name>A0AA96X204_LEPBY</name>
<protein>
    <submittedName>
        <fullName evidence="1">Uncharacterized protein</fullName>
    </submittedName>
</protein>
<proteinExistence type="predicted"/>
<sequence length="45" mass="5079">MNYWFVKIIQIRKTSIALCSGKNSSIAQNKQGIGVAFAICDRKLY</sequence>
<evidence type="ECO:0000313" key="1">
    <source>
        <dbReference type="EMBL" id="WNZ48409.1"/>
    </source>
</evidence>
<organism evidence="1">
    <name type="scientific">Leptolyngbya boryana CZ1</name>
    <dbReference type="NCBI Taxonomy" id="3060204"/>
    <lineage>
        <taxon>Bacteria</taxon>
        <taxon>Bacillati</taxon>
        <taxon>Cyanobacteriota</taxon>
        <taxon>Cyanophyceae</taxon>
        <taxon>Leptolyngbyales</taxon>
        <taxon>Leptolyngbyaceae</taxon>
        <taxon>Leptolyngbya group</taxon>
        <taxon>Leptolyngbya</taxon>
    </lineage>
</organism>
<accession>A0AA96X204</accession>
<reference evidence="1" key="2">
    <citation type="submission" date="2023-07" db="EMBL/GenBank/DDBJ databases">
        <authorList>
            <person name="Bai X.-H."/>
            <person name="Wang H.-H."/>
            <person name="Wang J."/>
            <person name="Ma M.-Y."/>
            <person name="Hu H.-H."/>
            <person name="Song Z.-L."/>
            <person name="Ma H.-G."/>
            <person name="Fan Y."/>
            <person name="Du C.-Y."/>
            <person name="Xu J.-C."/>
        </authorList>
    </citation>
    <scope>NUCLEOTIDE SEQUENCE</scope>
    <source>
        <strain evidence="1">CZ1</strain>
    </source>
</reference>
<dbReference type="EMBL" id="CP130144">
    <property type="protein sequence ID" value="WNZ48409.1"/>
    <property type="molecule type" value="Genomic_DNA"/>
</dbReference>
<reference evidence="1" key="1">
    <citation type="journal article" date="2023" name="Plants (Basel)">
        <title>Genomic Analysis of Leptolyngbya boryana CZ1 Reveals Efficient Carbon Fixation Modules.</title>
        <authorList>
            <person name="Bai X."/>
            <person name="Wang H."/>
            <person name="Cheng W."/>
            <person name="Wang J."/>
            <person name="Ma M."/>
            <person name="Hu H."/>
            <person name="Song Z."/>
            <person name="Ma H."/>
            <person name="Fan Y."/>
            <person name="Du C."/>
            <person name="Xu J."/>
        </authorList>
    </citation>
    <scope>NUCLEOTIDE SEQUENCE</scope>
    <source>
        <strain evidence="1">CZ1</strain>
    </source>
</reference>